<dbReference type="OrthoDB" id="3733464at2"/>
<dbReference type="RefSeq" id="WP_083372406.1">
    <property type="nucleotide sequence ID" value="NZ_LT629776.1"/>
</dbReference>
<name>A0A1H1TS81_9CELL</name>
<dbReference type="AlphaFoldDB" id="A0A1H1TS81"/>
<dbReference type="PIRSF" id="PIRSF028754">
    <property type="entry name" value="UCP028754"/>
    <property type="match status" value="1"/>
</dbReference>
<reference evidence="1 2" key="1">
    <citation type="submission" date="2016-10" db="EMBL/GenBank/DDBJ databases">
        <authorList>
            <person name="de Groot N.N."/>
        </authorList>
    </citation>
    <scope>NUCLEOTIDE SEQUENCE [LARGE SCALE GENOMIC DNA]</scope>
    <source>
        <strain evidence="1 2">DSM 22126</strain>
    </source>
</reference>
<accession>A0A1H1TS81</accession>
<gene>
    <name evidence="1" type="ORF">SAMN04489860_1987</name>
</gene>
<dbReference type="Gene3D" id="3.40.50.10900">
    <property type="entry name" value="PAC-like subunit"/>
    <property type="match status" value="1"/>
</dbReference>
<proteinExistence type="predicted"/>
<evidence type="ECO:0000313" key="2">
    <source>
        <dbReference type="Proteomes" id="UP000185663"/>
    </source>
</evidence>
<protein>
    <submittedName>
        <fullName evidence="1">PAC2 family protein</fullName>
    </submittedName>
</protein>
<keyword evidence="2" id="KW-1185">Reference proteome</keyword>
<dbReference type="STRING" id="545619.SAMN04489860_1987"/>
<sequence length="311" mass="33891">MLDPRDIYTVDEEAVDRLFDGAAGSPGPGAGPVLVYALRGYVDAGSTGTLVLDHLLDEFESTTIATFDADQLIDYRSKRTSITFDTDHWSDYVEPVIRLEHLRDAEGTGFLVMRGPEPDLQWERFVAATTQLVDRLGVSLAVTVHGIPMGIPHTRPLTTTTHATRRELLGEARSWFGRVDVPASAAALLELRLGEAGHDAVGFAVHVPHYLSQSPYPPAAVAAIDHVERVTGLDLRVSSLDSAVLETADEVERQVAESDEVAAVVRALEEQYDAFSRSVGESSLLAQDAPLPTADEIGDEFERFLAQQRDD</sequence>
<dbReference type="InterPro" id="IPR038389">
    <property type="entry name" value="PSMG2_sf"/>
</dbReference>
<dbReference type="eggNOG" id="COG2047">
    <property type="taxonomic scope" value="Bacteria"/>
</dbReference>
<organism evidence="1 2">
    <name type="scientific">Paraoerskovia marina</name>
    <dbReference type="NCBI Taxonomy" id="545619"/>
    <lineage>
        <taxon>Bacteria</taxon>
        <taxon>Bacillati</taxon>
        <taxon>Actinomycetota</taxon>
        <taxon>Actinomycetes</taxon>
        <taxon>Micrococcales</taxon>
        <taxon>Cellulomonadaceae</taxon>
        <taxon>Paraoerskovia</taxon>
    </lineage>
</organism>
<dbReference type="Proteomes" id="UP000185663">
    <property type="component" value="Chromosome I"/>
</dbReference>
<evidence type="ECO:0000313" key="1">
    <source>
        <dbReference type="EMBL" id="SDS63133.1"/>
    </source>
</evidence>
<dbReference type="EMBL" id="LT629776">
    <property type="protein sequence ID" value="SDS63133.1"/>
    <property type="molecule type" value="Genomic_DNA"/>
</dbReference>
<dbReference type="Pfam" id="PF09754">
    <property type="entry name" value="PAC2"/>
    <property type="match status" value="1"/>
</dbReference>
<dbReference type="SUPFAM" id="SSF159659">
    <property type="entry name" value="Cgl1923-like"/>
    <property type="match status" value="1"/>
</dbReference>
<dbReference type="Gene3D" id="1.10.287.100">
    <property type="match status" value="1"/>
</dbReference>
<dbReference type="InterPro" id="IPR019151">
    <property type="entry name" value="Proteasome_assmbl_chaperone_2"/>
</dbReference>
<dbReference type="InterPro" id="IPR008492">
    <property type="entry name" value="Rv2714-like"/>
</dbReference>